<proteinExistence type="predicted"/>
<organism evidence="1 2">
    <name type="scientific">Drechslerella stenobrocha 248</name>
    <dbReference type="NCBI Taxonomy" id="1043628"/>
    <lineage>
        <taxon>Eukaryota</taxon>
        <taxon>Fungi</taxon>
        <taxon>Dikarya</taxon>
        <taxon>Ascomycota</taxon>
        <taxon>Pezizomycotina</taxon>
        <taxon>Orbiliomycetes</taxon>
        <taxon>Orbiliales</taxon>
        <taxon>Orbiliaceae</taxon>
        <taxon>Drechslerella</taxon>
    </lineage>
</organism>
<accession>W7HNV0</accession>
<sequence>MPSPDYNREDSVEQILEKMTTLDADLEDDIIKAFRDNEIVSEWARDVESMKQEAENLRATDPRRVRDREWRSSWRGIWSNRRLADAKLDIAKCWVTFSSYNAQIAMFRCDACRMSVQRSARIKAAVDDFEGRYMQLGMALRNTDGLLGGIQGAYAVISDIAHGR</sequence>
<protein>
    <submittedName>
        <fullName evidence="1">Uncharacterized protein</fullName>
    </submittedName>
</protein>
<name>W7HNV0_9PEZI</name>
<keyword evidence="2" id="KW-1185">Reference proteome</keyword>
<evidence type="ECO:0000313" key="2">
    <source>
        <dbReference type="Proteomes" id="UP000024837"/>
    </source>
</evidence>
<gene>
    <name evidence="1" type="ORF">DRE_06452</name>
</gene>
<dbReference type="EMBL" id="KI966434">
    <property type="protein sequence ID" value="EWC44814.1"/>
    <property type="molecule type" value="Genomic_DNA"/>
</dbReference>
<evidence type="ECO:0000313" key="1">
    <source>
        <dbReference type="EMBL" id="EWC44814.1"/>
    </source>
</evidence>
<reference evidence="1 2" key="1">
    <citation type="submission" date="2013-05" db="EMBL/GenBank/DDBJ databases">
        <title>Drechslerella stenobrocha genome reveals carnivorous origination and mechanical trapping mechanism of predatory fungi.</title>
        <authorList>
            <person name="Liu X."/>
            <person name="Zhang W."/>
            <person name="Liu K."/>
        </authorList>
    </citation>
    <scope>NUCLEOTIDE SEQUENCE [LARGE SCALE GENOMIC DNA]</scope>
    <source>
        <strain evidence="1 2">248</strain>
    </source>
</reference>
<dbReference type="Proteomes" id="UP000024837">
    <property type="component" value="Unassembled WGS sequence"/>
</dbReference>
<dbReference type="AlphaFoldDB" id="W7HNV0"/>
<dbReference type="HOGENOM" id="CLU_1618975_0_0_1"/>